<dbReference type="eggNOG" id="arCOG01792">
    <property type="taxonomic scope" value="Archaea"/>
</dbReference>
<reference evidence="3 4" key="1">
    <citation type="journal article" date="2013" name="Genome Announc.">
        <title>Draft Genome Sequence of 'Candidatus Halobonum tyrrellensis' Strain G22, Isolated from the Hypersaline Waters of Lake Tyrrell, Australia.</title>
        <authorList>
            <person name="Ugalde J.A."/>
            <person name="Narasingarao P."/>
            <person name="Kuo S."/>
            <person name="Podell S."/>
            <person name="Allen E.E."/>
        </authorList>
    </citation>
    <scope>NUCLEOTIDE SEQUENCE [LARGE SCALE GENOMIC DNA]</scope>
    <source>
        <strain evidence="3 4">G22</strain>
    </source>
</reference>
<name>V4HKT1_9EURY</name>
<evidence type="ECO:0000313" key="3">
    <source>
        <dbReference type="EMBL" id="ESP88534.1"/>
    </source>
</evidence>
<dbReference type="AlphaFoldDB" id="V4HKT1"/>
<protein>
    <submittedName>
        <fullName evidence="3">Type 11 methyltransferase</fullName>
    </submittedName>
</protein>
<dbReference type="OrthoDB" id="57427at2157"/>
<keyword evidence="3" id="KW-0808">Transferase</keyword>
<dbReference type="GO" id="GO:0008757">
    <property type="term" value="F:S-adenosylmethionine-dependent methyltransferase activity"/>
    <property type="evidence" value="ECO:0007669"/>
    <property type="project" value="InterPro"/>
</dbReference>
<organism evidence="3 4">
    <name type="scientific">Candidatus Halobonum tyrrellensis G22</name>
    <dbReference type="NCBI Taxonomy" id="1324957"/>
    <lineage>
        <taxon>Archaea</taxon>
        <taxon>Methanobacteriati</taxon>
        <taxon>Methanobacteriota</taxon>
        <taxon>Stenosarchaea group</taxon>
        <taxon>Halobacteria</taxon>
        <taxon>Halobacteriales</taxon>
        <taxon>Haloferacaceae</taxon>
        <taxon>Candidatus Halobonum</taxon>
    </lineage>
</organism>
<evidence type="ECO:0000259" key="2">
    <source>
        <dbReference type="Pfam" id="PF08241"/>
    </source>
</evidence>
<keyword evidence="1" id="KW-0472">Membrane</keyword>
<dbReference type="InterPro" id="IPR013216">
    <property type="entry name" value="Methyltransf_11"/>
</dbReference>
<keyword evidence="4" id="KW-1185">Reference proteome</keyword>
<gene>
    <name evidence="3" type="ORF">K933_08742</name>
</gene>
<dbReference type="InterPro" id="IPR029063">
    <property type="entry name" value="SAM-dependent_MTases_sf"/>
</dbReference>
<keyword evidence="1" id="KW-1133">Transmembrane helix</keyword>
<keyword evidence="3" id="KW-0489">Methyltransferase</keyword>
<comment type="caution">
    <text evidence="3">The sequence shown here is derived from an EMBL/GenBank/DDBJ whole genome shotgun (WGS) entry which is preliminary data.</text>
</comment>
<accession>V4HKT1</accession>
<dbReference type="Gene3D" id="3.40.50.150">
    <property type="entry name" value="Vaccinia Virus protein VP39"/>
    <property type="match status" value="1"/>
</dbReference>
<dbReference type="STRING" id="1324957.K933_08742"/>
<proteinExistence type="predicted"/>
<feature type="domain" description="Methyltransferase type 11" evidence="2">
    <location>
        <begin position="130"/>
        <end position="214"/>
    </location>
</feature>
<evidence type="ECO:0000313" key="4">
    <source>
        <dbReference type="Proteomes" id="UP000017840"/>
    </source>
</evidence>
<dbReference type="SUPFAM" id="SSF53335">
    <property type="entry name" value="S-adenosyl-L-methionine-dependent methyltransferases"/>
    <property type="match status" value="1"/>
</dbReference>
<evidence type="ECO:0000256" key="1">
    <source>
        <dbReference type="SAM" id="Phobius"/>
    </source>
</evidence>
<dbReference type="Pfam" id="PF08241">
    <property type="entry name" value="Methyltransf_11"/>
    <property type="match status" value="1"/>
</dbReference>
<dbReference type="Proteomes" id="UP000017840">
    <property type="component" value="Unassembled WGS sequence"/>
</dbReference>
<dbReference type="GO" id="GO:0032259">
    <property type="term" value="P:methylation"/>
    <property type="evidence" value="ECO:0007669"/>
    <property type="project" value="UniProtKB-KW"/>
</dbReference>
<keyword evidence="1" id="KW-0812">Transmembrane</keyword>
<feature type="transmembrane region" description="Helical" evidence="1">
    <location>
        <begin position="21"/>
        <end position="39"/>
    </location>
</feature>
<dbReference type="RefSeq" id="WP_023394333.1">
    <property type="nucleotide sequence ID" value="NZ_ASGZ01000028.1"/>
</dbReference>
<dbReference type="EMBL" id="ASGZ01000028">
    <property type="protein sequence ID" value="ESP88534.1"/>
    <property type="molecule type" value="Genomic_DNA"/>
</dbReference>
<sequence length="270" mass="27706">MAYPFSYYFGVSDARRHGRRVAVGVGVALAGLAAGTLVATRPAFLVGLVAVFVGLWYARPALARLLVPAPWQPEAWRYAPLRHALDPEGADRWLDVGTDTGRSLVGVATAGAAPPDDTPPDPETDRAAALAGVRVTAVDAFGTTLRGDAARLAERNAAAAGLDAAAVRGTADCLPVRADSQDVVTMCGALSDLTDGAERAVAEARRVVCDDGRVGVLEPVEGGGPSVGTGGDDPLDRWASLLADGGFDVTASGAVSRAGSRYVYLVVEPA</sequence>